<dbReference type="HOGENOM" id="CLU_549815_0_0_1"/>
<dbReference type="Proteomes" id="UP000016936">
    <property type="component" value="Unassembled WGS sequence"/>
</dbReference>
<feature type="transmembrane region" description="Helical" evidence="1">
    <location>
        <begin position="418"/>
        <end position="442"/>
    </location>
</feature>
<proteinExistence type="predicted"/>
<evidence type="ECO:0000313" key="2">
    <source>
        <dbReference type="EMBL" id="EMD88491.1"/>
    </source>
</evidence>
<dbReference type="EMBL" id="KB445580">
    <property type="protein sequence ID" value="EMD88491.1"/>
    <property type="molecule type" value="Genomic_DNA"/>
</dbReference>
<sequence>MAPFYEDKDRLALLKIDKNNGNAQCGVIPRIKRHSELSKLCLKVETEEHKDLRDASKNSDSIMSNDLVGGECHQTTNTLLPFEKESALIGYLITKYASLTDSAFNSSLIDTRYERPRAAPAPPKRDLIDSVEQRGSISVEASTKSEPVSKNFRRLRLDIQHSNRLIQANFHRICGLFSASKTIFQMLATLKKSLYSAIIIAVFAALTAIILQIICTAAYADSGILTLKFNFTDALADVLPSPTHALHDRDLLEDLQNGAKSALNAAATKVIDVASQAESRITSAVSQAESAISSATATLKSIEEIVPQNCSLGTKRFCIGYKQNINCSNLPLNFSSLLLEGVQKLPGPVQDAMRDRAEDLSQLVKSSTRFPALSVLDTLISGLVLMSIVMALSLSLALRRPQVVTRVFDRLKAMPRALTLLALGFICYSPLVLLGFILNTILKTASGLLMWIGVEKGGVCGLGFAALACALVLVLALPAAPNIARPVKGEGIKSKE</sequence>
<reference evidence="2 3" key="1">
    <citation type="journal article" date="2012" name="PLoS Pathog.">
        <title>Diverse lifestyles and strategies of plant pathogenesis encoded in the genomes of eighteen Dothideomycetes fungi.</title>
        <authorList>
            <person name="Ohm R.A."/>
            <person name="Feau N."/>
            <person name="Henrissat B."/>
            <person name="Schoch C.L."/>
            <person name="Horwitz B.A."/>
            <person name="Barry K.W."/>
            <person name="Condon B.J."/>
            <person name="Copeland A.C."/>
            <person name="Dhillon B."/>
            <person name="Glaser F."/>
            <person name="Hesse C.N."/>
            <person name="Kosti I."/>
            <person name="LaButti K."/>
            <person name="Lindquist E.A."/>
            <person name="Lucas S."/>
            <person name="Salamov A.A."/>
            <person name="Bradshaw R.E."/>
            <person name="Ciuffetti L."/>
            <person name="Hamelin R.C."/>
            <person name="Kema G.H.J."/>
            <person name="Lawrence C."/>
            <person name="Scott J.A."/>
            <person name="Spatafora J.W."/>
            <person name="Turgeon B.G."/>
            <person name="de Wit P.J.G.M."/>
            <person name="Zhong S."/>
            <person name="Goodwin S.B."/>
            <person name="Grigoriev I.V."/>
        </authorList>
    </citation>
    <scope>NUCLEOTIDE SEQUENCE [LARGE SCALE GENOMIC DNA]</scope>
    <source>
        <strain evidence="3">C5 / ATCC 48332 / race O</strain>
    </source>
</reference>
<evidence type="ECO:0000256" key="1">
    <source>
        <dbReference type="SAM" id="Phobius"/>
    </source>
</evidence>
<name>M2U424_COCH5</name>
<organism evidence="2 3">
    <name type="scientific">Cochliobolus heterostrophus (strain C5 / ATCC 48332 / race O)</name>
    <name type="common">Southern corn leaf blight fungus</name>
    <name type="synonym">Bipolaris maydis</name>
    <dbReference type="NCBI Taxonomy" id="701091"/>
    <lineage>
        <taxon>Eukaryota</taxon>
        <taxon>Fungi</taxon>
        <taxon>Dikarya</taxon>
        <taxon>Ascomycota</taxon>
        <taxon>Pezizomycotina</taxon>
        <taxon>Dothideomycetes</taxon>
        <taxon>Pleosporomycetidae</taxon>
        <taxon>Pleosporales</taxon>
        <taxon>Pleosporineae</taxon>
        <taxon>Pleosporaceae</taxon>
        <taxon>Bipolaris</taxon>
    </lineage>
</organism>
<evidence type="ECO:0000313" key="3">
    <source>
        <dbReference type="Proteomes" id="UP000016936"/>
    </source>
</evidence>
<gene>
    <name evidence="2" type="ORF">COCHEDRAFT_1032687</name>
</gene>
<feature type="transmembrane region" description="Helical" evidence="1">
    <location>
        <begin position="194"/>
        <end position="220"/>
    </location>
</feature>
<protein>
    <submittedName>
        <fullName evidence="2">Uncharacterized protein</fullName>
    </submittedName>
</protein>
<dbReference type="AlphaFoldDB" id="M2U424"/>
<feature type="transmembrane region" description="Helical" evidence="1">
    <location>
        <begin position="462"/>
        <end position="484"/>
    </location>
</feature>
<reference evidence="3" key="2">
    <citation type="journal article" date="2013" name="PLoS Genet.">
        <title>Comparative genome structure, secondary metabolite, and effector coding capacity across Cochliobolus pathogens.</title>
        <authorList>
            <person name="Condon B.J."/>
            <person name="Leng Y."/>
            <person name="Wu D."/>
            <person name="Bushley K.E."/>
            <person name="Ohm R.A."/>
            <person name="Otillar R."/>
            <person name="Martin J."/>
            <person name="Schackwitz W."/>
            <person name="Grimwood J."/>
            <person name="MohdZainudin N."/>
            <person name="Xue C."/>
            <person name="Wang R."/>
            <person name="Manning V.A."/>
            <person name="Dhillon B."/>
            <person name="Tu Z.J."/>
            <person name="Steffenson B.J."/>
            <person name="Salamov A."/>
            <person name="Sun H."/>
            <person name="Lowry S."/>
            <person name="LaButti K."/>
            <person name="Han J."/>
            <person name="Copeland A."/>
            <person name="Lindquist E."/>
            <person name="Barry K."/>
            <person name="Schmutz J."/>
            <person name="Baker S.E."/>
            <person name="Ciuffetti L.M."/>
            <person name="Grigoriev I.V."/>
            <person name="Zhong S."/>
            <person name="Turgeon B.G."/>
        </authorList>
    </citation>
    <scope>NUCLEOTIDE SEQUENCE [LARGE SCALE GENOMIC DNA]</scope>
    <source>
        <strain evidence="3">C5 / ATCC 48332 / race O</strain>
    </source>
</reference>
<accession>M2U424</accession>
<keyword evidence="3" id="KW-1185">Reference proteome</keyword>
<feature type="transmembrane region" description="Helical" evidence="1">
    <location>
        <begin position="379"/>
        <end position="398"/>
    </location>
</feature>
<keyword evidence="1" id="KW-1133">Transmembrane helix</keyword>
<dbReference type="OrthoDB" id="3695132at2759"/>
<keyword evidence="1" id="KW-0472">Membrane</keyword>
<keyword evidence="1" id="KW-0812">Transmembrane</keyword>